<dbReference type="PANTHER" id="PTHR10566">
    <property type="entry name" value="CHAPERONE-ACTIVITY OF BC1 COMPLEX CABC1 -RELATED"/>
    <property type="match status" value="1"/>
</dbReference>
<dbReference type="Pfam" id="PF03109">
    <property type="entry name" value="ABC1"/>
    <property type="match status" value="1"/>
</dbReference>
<feature type="transmembrane region" description="Helical" evidence="2">
    <location>
        <begin position="477"/>
        <end position="496"/>
    </location>
</feature>
<dbReference type="PANTHER" id="PTHR10566:SF113">
    <property type="entry name" value="PROTEIN ACTIVITY OF BC1 COMPLEX KINASE 7, CHLOROPLASTIC"/>
    <property type="match status" value="1"/>
</dbReference>
<gene>
    <name evidence="4" type="ORF">GCM10008906_06570</name>
</gene>
<dbReference type="InterPro" id="IPR004147">
    <property type="entry name" value="ABC1_dom"/>
</dbReference>
<evidence type="ECO:0000256" key="2">
    <source>
        <dbReference type="SAM" id="Phobius"/>
    </source>
</evidence>
<proteinExistence type="inferred from homology"/>
<evidence type="ECO:0000256" key="1">
    <source>
        <dbReference type="ARBA" id="ARBA00009670"/>
    </source>
</evidence>
<keyword evidence="2" id="KW-0472">Membrane</keyword>
<feature type="domain" description="ABC1 atypical kinase-like" evidence="3">
    <location>
        <begin position="74"/>
        <end position="316"/>
    </location>
</feature>
<accession>A0ABP3UHL3</accession>
<feature type="transmembrane region" description="Helical" evidence="2">
    <location>
        <begin position="502"/>
        <end position="525"/>
    </location>
</feature>
<dbReference type="CDD" id="cd05121">
    <property type="entry name" value="ABC1_ADCK3-like"/>
    <property type="match status" value="1"/>
</dbReference>
<keyword evidence="2" id="KW-0812">Transmembrane</keyword>
<keyword evidence="4" id="KW-0808">Transferase</keyword>
<dbReference type="EMBL" id="BAAACG010000004">
    <property type="protein sequence ID" value="GAA0734432.1"/>
    <property type="molecule type" value="Genomic_DNA"/>
</dbReference>
<comment type="caution">
    <text evidence="4">The sequence shown here is derived from an EMBL/GenBank/DDBJ whole genome shotgun (WGS) entry which is preliminary data.</text>
</comment>
<organism evidence="4 5">
    <name type="scientific">Clostridium oceanicum</name>
    <dbReference type="NCBI Taxonomy" id="1543"/>
    <lineage>
        <taxon>Bacteria</taxon>
        <taxon>Bacillati</taxon>
        <taxon>Bacillota</taxon>
        <taxon>Clostridia</taxon>
        <taxon>Eubacteriales</taxon>
        <taxon>Clostridiaceae</taxon>
        <taxon>Clostridium</taxon>
    </lineage>
</organism>
<protein>
    <submittedName>
        <fullName evidence="4">AarF/ABC1/UbiB kinase family protein</fullName>
    </submittedName>
</protein>
<name>A0ABP3UHL3_9CLOT</name>
<keyword evidence="5" id="KW-1185">Reference proteome</keyword>
<dbReference type="GO" id="GO:0016301">
    <property type="term" value="F:kinase activity"/>
    <property type="evidence" value="ECO:0007669"/>
    <property type="project" value="UniProtKB-KW"/>
</dbReference>
<dbReference type="RefSeq" id="WP_343758839.1">
    <property type="nucleotide sequence ID" value="NZ_BAAACG010000004.1"/>
</dbReference>
<dbReference type="SUPFAM" id="SSF56112">
    <property type="entry name" value="Protein kinase-like (PK-like)"/>
    <property type="match status" value="1"/>
</dbReference>
<dbReference type="InterPro" id="IPR050154">
    <property type="entry name" value="UbiB_kinase"/>
</dbReference>
<comment type="similarity">
    <text evidence="1">Belongs to the protein kinase superfamily. ADCK protein kinase family.</text>
</comment>
<dbReference type="Proteomes" id="UP001501510">
    <property type="component" value="Unassembled WGS sequence"/>
</dbReference>
<sequence>MNRPYVKRFKEILKTLIYYGFGYMVDSKFNNKKKSPENLRKAFEKLGPTFIKIGQILSTRPDIFPKNYINELTKLQDNVTYESFKSVNNIFIEEFNKNIEDVFIEFNKNPIASASIAQVYAAKLPNNMDVMVKIQRPDIIEKMNIDLLILKKIISLKKIKIFDSIINGKEALDEVLDSTKLELDFNNEVKNIEKFKSLNNQNQYIYAPKIVKNLCSKKVITMEKINGFKITNLPLLKKYNYDRDTLSKHLILSLLKQIFEDGFFHGDPHPGNLLIYKNKICFIDFGIMGNLSKTLRNYLKESVIALAYKDTDKLVSILMCIGIQKGIIDKEELSEDIDYLFEIYFSTPLKNIKISSMFQEVFNCANKNNIQLPKDLTLLIRTLIILEGVVEKISPNIKMLDLAILYVKSNNEFDIFNNIDFKKIYIDCYRMIKDYKKIPNKKLKLINNVLKGKSKIQFCIKDSDNILNNLNQMINRIIGCLIICSLIIGSSLILNINVGPKIYNIPTISLIGYTVSFIIGFLLIISTIKSTKL</sequence>
<dbReference type="InterPro" id="IPR011009">
    <property type="entry name" value="Kinase-like_dom_sf"/>
</dbReference>
<keyword evidence="4" id="KW-0418">Kinase</keyword>
<dbReference type="Gene3D" id="1.10.510.10">
    <property type="entry name" value="Transferase(Phosphotransferase) domain 1"/>
    <property type="match status" value="1"/>
</dbReference>
<evidence type="ECO:0000259" key="3">
    <source>
        <dbReference type="Pfam" id="PF03109"/>
    </source>
</evidence>
<keyword evidence="2" id="KW-1133">Transmembrane helix</keyword>
<evidence type="ECO:0000313" key="4">
    <source>
        <dbReference type="EMBL" id="GAA0734432.1"/>
    </source>
</evidence>
<evidence type="ECO:0000313" key="5">
    <source>
        <dbReference type="Proteomes" id="UP001501510"/>
    </source>
</evidence>
<reference evidence="5" key="1">
    <citation type="journal article" date="2019" name="Int. J. Syst. Evol. Microbiol.">
        <title>The Global Catalogue of Microorganisms (GCM) 10K type strain sequencing project: providing services to taxonomists for standard genome sequencing and annotation.</title>
        <authorList>
            <consortium name="The Broad Institute Genomics Platform"/>
            <consortium name="The Broad Institute Genome Sequencing Center for Infectious Disease"/>
            <person name="Wu L."/>
            <person name="Ma J."/>
        </authorList>
    </citation>
    <scope>NUCLEOTIDE SEQUENCE [LARGE SCALE GENOMIC DNA]</scope>
    <source>
        <strain evidence="5">JCM 1407</strain>
    </source>
</reference>